<name>A0A2T7NN27_POMCA</name>
<feature type="disulfide bond" evidence="7">
    <location>
        <begin position="124"/>
        <end position="134"/>
    </location>
</feature>
<dbReference type="CDD" id="cd00054">
    <property type="entry name" value="EGF_CA"/>
    <property type="match status" value="2"/>
</dbReference>
<keyword evidence="6 7" id="KW-1015">Disulfide bond</keyword>
<evidence type="ECO:0000256" key="8">
    <source>
        <dbReference type="SAM" id="Coils"/>
    </source>
</evidence>
<evidence type="ECO:0000256" key="9">
    <source>
        <dbReference type="SAM" id="SignalP"/>
    </source>
</evidence>
<dbReference type="Proteomes" id="UP000245119">
    <property type="component" value="Linkage Group LG11"/>
</dbReference>
<dbReference type="PROSITE" id="PS00022">
    <property type="entry name" value="EGF_1"/>
    <property type="match status" value="1"/>
</dbReference>
<dbReference type="GO" id="GO:0005509">
    <property type="term" value="F:calcium ion binding"/>
    <property type="evidence" value="ECO:0007669"/>
    <property type="project" value="InterPro"/>
</dbReference>
<dbReference type="PROSITE" id="PS51041">
    <property type="entry name" value="EMI"/>
    <property type="match status" value="1"/>
</dbReference>
<evidence type="ECO:0000259" key="11">
    <source>
        <dbReference type="PROSITE" id="PS51041"/>
    </source>
</evidence>
<dbReference type="InterPro" id="IPR001881">
    <property type="entry name" value="EGF-like_Ca-bd_dom"/>
</dbReference>
<reference evidence="12 13" key="1">
    <citation type="submission" date="2018-04" db="EMBL/GenBank/DDBJ databases">
        <title>The genome of golden apple snail Pomacea canaliculata provides insight into stress tolerance and invasive adaptation.</title>
        <authorList>
            <person name="Liu C."/>
            <person name="Liu B."/>
            <person name="Ren Y."/>
            <person name="Zhang Y."/>
            <person name="Wang H."/>
            <person name="Li S."/>
            <person name="Jiang F."/>
            <person name="Yin L."/>
            <person name="Zhang G."/>
            <person name="Qian W."/>
            <person name="Fan W."/>
        </authorList>
    </citation>
    <scope>NUCLEOTIDE SEQUENCE [LARGE SCALE GENOMIC DNA]</scope>
    <source>
        <strain evidence="12">SZHN2017</strain>
        <tissue evidence="12">Muscle</tissue>
    </source>
</reference>
<dbReference type="EMBL" id="PZQS01000011">
    <property type="protein sequence ID" value="PVD22579.1"/>
    <property type="molecule type" value="Genomic_DNA"/>
</dbReference>
<protein>
    <recommendedName>
        <fullName evidence="14">EGF-like domain-containing protein</fullName>
    </recommendedName>
</protein>
<dbReference type="InterPro" id="IPR049883">
    <property type="entry name" value="NOTCH1_EGF-like"/>
</dbReference>
<gene>
    <name evidence="12" type="ORF">C0Q70_18396</name>
</gene>
<evidence type="ECO:0000256" key="2">
    <source>
        <dbReference type="ARBA" id="ARBA00022729"/>
    </source>
</evidence>
<dbReference type="PROSITE" id="PS00010">
    <property type="entry name" value="ASX_HYDROXYL"/>
    <property type="match status" value="1"/>
</dbReference>
<feature type="domain" description="EGF-like" evidence="10">
    <location>
        <begin position="154"/>
        <end position="193"/>
    </location>
</feature>
<evidence type="ECO:0000256" key="7">
    <source>
        <dbReference type="PROSITE-ProRule" id="PRU00076"/>
    </source>
</evidence>
<evidence type="ECO:0000256" key="1">
    <source>
        <dbReference type="ARBA" id="ARBA00022536"/>
    </source>
</evidence>
<feature type="disulfide bond" evidence="7">
    <location>
        <begin position="142"/>
        <end position="151"/>
    </location>
</feature>
<feature type="domain" description="EMI" evidence="11">
    <location>
        <begin position="40"/>
        <end position="121"/>
    </location>
</feature>
<dbReference type="GO" id="GO:0005102">
    <property type="term" value="F:signaling receptor binding"/>
    <property type="evidence" value="ECO:0007669"/>
    <property type="project" value="TreeGrafter"/>
</dbReference>
<dbReference type="Pfam" id="PF07645">
    <property type="entry name" value="EGF_CA"/>
    <property type="match status" value="1"/>
</dbReference>
<dbReference type="PROSITE" id="PS01186">
    <property type="entry name" value="EGF_2"/>
    <property type="match status" value="2"/>
</dbReference>
<keyword evidence="2 9" id="KW-0732">Signal</keyword>
<dbReference type="STRING" id="400727.A0A2T7NN27"/>
<evidence type="ECO:0000313" key="12">
    <source>
        <dbReference type="EMBL" id="PVD22579.1"/>
    </source>
</evidence>
<feature type="chain" id="PRO_5015711359" description="EGF-like domain-containing protein" evidence="9">
    <location>
        <begin position="29"/>
        <end position="310"/>
    </location>
</feature>
<evidence type="ECO:0000259" key="10">
    <source>
        <dbReference type="PROSITE" id="PS50026"/>
    </source>
</evidence>
<keyword evidence="3" id="KW-0677">Repeat</keyword>
<feature type="signal peptide" evidence="9">
    <location>
        <begin position="1"/>
        <end position="28"/>
    </location>
</feature>
<accession>A0A2T7NN27</accession>
<evidence type="ECO:0000256" key="6">
    <source>
        <dbReference type="ARBA" id="ARBA00023157"/>
    </source>
</evidence>
<evidence type="ECO:0000256" key="3">
    <source>
        <dbReference type="ARBA" id="ARBA00022737"/>
    </source>
</evidence>
<dbReference type="PANTHER" id="PTHR14949">
    <property type="entry name" value="EGF-LIKE-DOMAIN, MULTIPLE 7, 8"/>
    <property type="match status" value="1"/>
</dbReference>
<organism evidence="12 13">
    <name type="scientific">Pomacea canaliculata</name>
    <name type="common">Golden apple snail</name>
    <dbReference type="NCBI Taxonomy" id="400727"/>
    <lineage>
        <taxon>Eukaryota</taxon>
        <taxon>Metazoa</taxon>
        <taxon>Spiralia</taxon>
        <taxon>Lophotrochozoa</taxon>
        <taxon>Mollusca</taxon>
        <taxon>Gastropoda</taxon>
        <taxon>Caenogastropoda</taxon>
        <taxon>Architaenioglossa</taxon>
        <taxon>Ampullarioidea</taxon>
        <taxon>Ampullariidae</taxon>
        <taxon>Pomacea</taxon>
    </lineage>
</organism>
<dbReference type="GO" id="GO:0005576">
    <property type="term" value="C:extracellular region"/>
    <property type="evidence" value="ECO:0007669"/>
    <property type="project" value="TreeGrafter"/>
</dbReference>
<dbReference type="FunFam" id="2.10.25.10:FF:000240">
    <property type="entry name" value="Vitamin K-dependent protein S"/>
    <property type="match status" value="1"/>
</dbReference>
<evidence type="ECO:0000313" key="13">
    <source>
        <dbReference type="Proteomes" id="UP000245119"/>
    </source>
</evidence>
<dbReference type="Gene3D" id="2.10.25.10">
    <property type="entry name" value="Laminin"/>
    <property type="match status" value="2"/>
</dbReference>
<dbReference type="InterPro" id="IPR000742">
    <property type="entry name" value="EGF"/>
</dbReference>
<keyword evidence="1 7" id="KW-0245">EGF-like domain</keyword>
<dbReference type="InterPro" id="IPR050969">
    <property type="entry name" value="Dev_Signal_Modulators"/>
</dbReference>
<dbReference type="InterPro" id="IPR011489">
    <property type="entry name" value="EMI_domain"/>
</dbReference>
<dbReference type="OrthoDB" id="6063061at2759"/>
<feature type="coiled-coil region" evidence="8">
    <location>
        <begin position="202"/>
        <end position="236"/>
    </location>
</feature>
<feature type="domain" description="EGF-like" evidence="10">
    <location>
        <begin position="120"/>
        <end position="152"/>
    </location>
</feature>
<comment type="caution">
    <text evidence="12">The sequence shown here is derived from an EMBL/GenBank/DDBJ whole genome shotgun (WGS) entry which is preliminary data.</text>
</comment>
<evidence type="ECO:0000256" key="5">
    <source>
        <dbReference type="ARBA" id="ARBA00023054"/>
    </source>
</evidence>
<keyword evidence="5 8" id="KW-0175">Coiled coil</keyword>
<keyword evidence="4" id="KW-0106">Calcium</keyword>
<dbReference type="Pfam" id="PF07546">
    <property type="entry name" value="EMI"/>
    <property type="match status" value="1"/>
</dbReference>
<keyword evidence="13" id="KW-1185">Reference proteome</keyword>
<dbReference type="PROSITE" id="PS01187">
    <property type="entry name" value="EGF_CA"/>
    <property type="match status" value="1"/>
</dbReference>
<dbReference type="AlphaFoldDB" id="A0A2T7NN27"/>
<sequence length="310" mass="34542">MSRLWAVKVPRLALTWDCVSILLSLVMAASSSDLEMLQPGRHVCVQQQQSAQPVPFRQSYHRAVYRQTMHMCEGFRVCSRLALSYQTAYRTVFHMQIRTHLVQGCCPGWQKASPYETSCTQPVCSGDCHNGGTCVGPDTCQCADGWTGPLCQTDVDECAVENKCQQVCHNLPGSYECVCQDGFKIQDDRRSCRLCLSCLPEFQEMQGTISSLSNKVQELETEKDRLLTNLTSMARDYESAMDNMHAMQAATLNDAKTTTPLVGLDDSSAFMEPGMISLVHLASLSNQISMLEERMADCEWWAVPSLPPVT</sequence>
<dbReference type="PROSITE" id="PS50026">
    <property type="entry name" value="EGF_3"/>
    <property type="match status" value="2"/>
</dbReference>
<evidence type="ECO:0008006" key="14">
    <source>
        <dbReference type="Google" id="ProtNLM"/>
    </source>
</evidence>
<dbReference type="InterPro" id="IPR018097">
    <property type="entry name" value="EGF_Ca-bd_CS"/>
</dbReference>
<dbReference type="SUPFAM" id="SSF57196">
    <property type="entry name" value="EGF/Laminin"/>
    <property type="match status" value="1"/>
</dbReference>
<dbReference type="InterPro" id="IPR000152">
    <property type="entry name" value="EGF-type_Asp/Asn_hydroxyl_site"/>
</dbReference>
<dbReference type="PANTHER" id="PTHR14949:SF56">
    <property type="entry name" value="EGF-LIKE-DOMAIN, MULTIPLE 7"/>
    <property type="match status" value="1"/>
</dbReference>
<proteinExistence type="predicted"/>
<dbReference type="SMART" id="SM00181">
    <property type="entry name" value="EGF"/>
    <property type="match status" value="2"/>
</dbReference>
<evidence type="ECO:0000256" key="4">
    <source>
        <dbReference type="ARBA" id="ARBA00022837"/>
    </source>
</evidence>
<dbReference type="GO" id="GO:0009986">
    <property type="term" value="C:cell surface"/>
    <property type="evidence" value="ECO:0007669"/>
    <property type="project" value="TreeGrafter"/>
</dbReference>
<dbReference type="SMART" id="SM00179">
    <property type="entry name" value="EGF_CA"/>
    <property type="match status" value="1"/>
</dbReference>
<feature type="disulfide bond" evidence="7">
    <location>
        <begin position="158"/>
        <end position="168"/>
    </location>
</feature>
<comment type="caution">
    <text evidence="7">Lacks conserved residue(s) required for the propagation of feature annotation.</text>
</comment>